<comment type="caution">
    <text evidence="2">The sequence shown here is derived from an EMBL/GenBank/DDBJ whole genome shotgun (WGS) entry which is preliminary data.</text>
</comment>
<dbReference type="EMBL" id="SRLO01001824">
    <property type="protein sequence ID" value="TNN35136.1"/>
    <property type="molecule type" value="Genomic_DNA"/>
</dbReference>
<sequence>METPMFSPPADGSRRGFVYASSTRPSRAAAGAPEAPPEDRSPEDELNIIVETLLFARHIDSSRSERDGAAVVSFGKDVNENRARCAAGEQRQVGAEQQEFEAPQLQPAAAACSRAPSGGPPRGAPAPPESPENTKRVSYTFLLMKTFR</sequence>
<feature type="region of interest" description="Disordered" evidence="1">
    <location>
        <begin position="89"/>
        <end position="138"/>
    </location>
</feature>
<dbReference type="Proteomes" id="UP000314294">
    <property type="component" value="Unassembled WGS sequence"/>
</dbReference>
<evidence type="ECO:0000256" key="1">
    <source>
        <dbReference type="SAM" id="MobiDB-lite"/>
    </source>
</evidence>
<keyword evidence="3" id="KW-1185">Reference proteome</keyword>
<gene>
    <name evidence="2" type="ORF">EYF80_054698</name>
</gene>
<proteinExistence type="predicted"/>
<reference evidence="2 3" key="1">
    <citation type="submission" date="2019-03" db="EMBL/GenBank/DDBJ databases">
        <title>First draft genome of Liparis tanakae, snailfish: a comprehensive survey of snailfish specific genes.</title>
        <authorList>
            <person name="Kim W."/>
            <person name="Song I."/>
            <person name="Jeong J.-H."/>
            <person name="Kim D."/>
            <person name="Kim S."/>
            <person name="Ryu S."/>
            <person name="Song J.Y."/>
            <person name="Lee S.K."/>
        </authorList>
    </citation>
    <scope>NUCLEOTIDE SEQUENCE [LARGE SCALE GENOMIC DNA]</scope>
    <source>
        <tissue evidence="2">Muscle</tissue>
    </source>
</reference>
<organism evidence="2 3">
    <name type="scientific">Liparis tanakae</name>
    <name type="common">Tanaka's snailfish</name>
    <dbReference type="NCBI Taxonomy" id="230148"/>
    <lineage>
        <taxon>Eukaryota</taxon>
        <taxon>Metazoa</taxon>
        <taxon>Chordata</taxon>
        <taxon>Craniata</taxon>
        <taxon>Vertebrata</taxon>
        <taxon>Euteleostomi</taxon>
        <taxon>Actinopterygii</taxon>
        <taxon>Neopterygii</taxon>
        <taxon>Teleostei</taxon>
        <taxon>Neoteleostei</taxon>
        <taxon>Acanthomorphata</taxon>
        <taxon>Eupercaria</taxon>
        <taxon>Perciformes</taxon>
        <taxon>Cottioidei</taxon>
        <taxon>Cottales</taxon>
        <taxon>Liparidae</taxon>
        <taxon>Liparis</taxon>
    </lineage>
</organism>
<dbReference type="AlphaFoldDB" id="A0A4Z2F1Q4"/>
<feature type="region of interest" description="Disordered" evidence="1">
    <location>
        <begin position="1"/>
        <end position="45"/>
    </location>
</feature>
<accession>A0A4Z2F1Q4</accession>
<evidence type="ECO:0000313" key="2">
    <source>
        <dbReference type="EMBL" id="TNN35136.1"/>
    </source>
</evidence>
<name>A0A4Z2F1Q4_9TELE</name>
<evidence type="ECO:0000313" key="3">
    <source>
        <dbReference type="Proteomes" id="UP000314294"/>
    </source>
</evidence>
<feature type="compositionally biased region" description="Pro residues" evidence="1">
    <location>
        <begin position="118"/>
        <end position="130"/>
    </location>
</feature>
<protein>
    <submittedName>
        <fullName evidence="2">Uncharacterized protein</fullName>
    </submittedName>
</protein>